<keyword evidence="2 9" id="KW-0963">Cytoplasm</keyword>
<evidence type="ECO:0000256" key="1">
    <source>
        <dbReference type="ARBA" id="ARBA00008642"/>
    </source>
</evidence>
<dbReference type="InterPro" id="IPR013747">
    <property type="entry name" value="ACP_syn_III_C"/>
</dbReference>
<comment type="subcellular location">
    <subcellularLocation>
        <location evidence="9">Cytoplasm</location>
    </subcellularLocation>
</comment>
<comment type="pathway">
    <text evidence="9">Lipid metabolism; fatty acid biosynthesis.</text>
</comment>
<dbReference type="STRING" id="1423763.FC46_GL001160"/>
<evidence type="ECO:0000256" key="3">
    <source>
        <dbReference type="ARBA" id="ARBA00022516"/>
    </source>
</evidence>
<dbReference type="CDD" id="cd00830">
    <property type="entry name" value="KAS_III"/>
    <property type="match status" value="1"/>
</dbReference>
<dbReference type="UniPathway" id="UPA00094"/>
<sequence length="322" mass="34961">MKDVEITAVSKALPSKVVTNNDLSQIMDTSDEWIKKRTGISQRHFAEKENTSDLASRTAQKLLDQVSWKSEDLDLIVVATMSPDSLTPAVACRVQAQIGAKNAVAFDLSAACSGFSYALEVARSMMIASNFNKAMVIGAEVISKLLDFRDRSTAVLFGDGSGGVLLERSTESHFLASKLQTFGELGNRIVAGEMKVADDFQKNAHKFSSFEMDGREVYHFATHEVPATILETSKEAGIELADIDYFILHQANSRIVKQVAKKLKQPEAKFPINISQYGNTAAASEAILLSECVEDGLIKKGNIVALCGFGGGLTTAVEIIRF</sequence>
<keyword evidence="9" id="KW-0511">Multifunctional enzyme</keyword>
<feature type="active site" evidence="9">
    <location>
        <position position="249"/>
    </location>
</feature>
<dbReference type="Proteomes" id="UP000051036">
    <property type="component" value="Unassembled WGS sequence"/>
</dbReference>
<proteinExistence type="inferred from homology"/>
<dbReference type="PATRIC" id="fig|1423763.3.peg.1176"/>
<protein>
    <recommendedName>
        <fullName evidence="9">Beta-ketoacyl-[acyl-carrier-protein] synthase III</fullName>
        <shortName evidence="9">Beta-ketoacyl-ACP synthase III</shortName>
        <shortName evidence="9">KAS III</shortName>
        <ecNumber evidence="9">2.3.1.180</ecNumber>
    </recommendedName>
    <alternativeName>
        <fullName evidence="9">3-oxoacyl-[acyl-carrier-protein] synthase 3</fullName>
    </alternativeName>
    <alternativeName>
        <fullName evidence="9">3-oxoacyl-[acyl-carrier-protein] synthase III</fullName>
    </alternativeName>
</protein>
<accession>A0A0R1UIB1</accession>
<dbReference type="GO" id="GO:0006633">
    <property type="term" value="P:fatty acid biosynthetic process"/>
    <property type="evidence" value="ECO:0007669"/>
    <property type="project" value="UniProtKB-UniRule"/>
</dbReference>
<evidence type="ECO:0000256" key="9">
    <source>
        <dbReference type="HAMAP-Rule" id="MF_01815"/>
    </source>
</evidence>
<evidence type="ECO:0000313" key="12">
    <source>
        <dbReference type="EMBL" id="KRL89051.1"/>
    </source>
</evidence>
<dbReference type="NCBIfam" id="TIGR00747">
    <property type="entry name" value="fabH"/>
    <property type="match status" value="1"/>
</dbReference>
<keyword evidence="7 9" id="KW-0275">Fatty acid biosynthesis</keyword>
<evidence type="ECO:0000256" key="4">
    <source>
        <dbReference type="ARBA" id="ARBA00022679"/>
    </source>
</evidence>
<evidence type="ECO:0000259" key="10">
    <source>
        <dbReference type="Pfam" id="PF08541"/>
    </source>
</evidence>
<dbReference type="NCBIfam" id="NF006829">
    <property type="entry name" value="PRK09352.1"/>
    <property type="match status" value="1"/>
</dbReference>
<evidence type="ECO:0000313" key="13">
    <source>
        <dbReference type="Proteomes" id="UP000051036"/>
    </source>
</evidence>
<dbReference type="Gene3D" id="3.40.47.10">
    <property type="match status" value="1"/>
</dbReference>
<evidence type="ECO:0000259" key="11">
    <source>
        <dbReference type="Pfam" id="PF08545"/>
    </source>
</evidence>
<dbReference type="HAMAP" id="MF_01815">
    <property type="entry name" value="FabH"/>
    <property type="match status" value="1"/>
</dbReference>
<dbReference type="GO" id="GO:0005737">
    <property type="term" value="C:cytoplasm"/>
    <property type="evidence" value="ECO:0007669"/>
    <property type="project" value="UniProtKB-SubCell"/>
</dbReference>
<dbReference type="InterPro" id="IPR004655">
    <property type="entry name" value="FabH"/>
</dbReference>
<dbReference type="GO" id="GO:0044550">
    <property type="term" value="P:secondary metabolite biosynthetic process"/>
    <property type="evidence" value="ECO:0007669"/>
    <property type="project" value="TreeGrafter"/>
</dbReference>
<dbReference type="GO" id="GO:0004315">
    <property type="term" value="F:3-oxoacyl-[acyl-carrier-protein] synthase activity"/>
    <property type="evidence" value="ECO:0007669"/>
    <property type="project" value="InterPro"/>
</dbReference>
<feature type="domain" description="Beta-ketoacyl-[acyl-carrier-protein] synthase III C-terminal" evidence="10">
    <location>
        <begin position="235"/>
        <end position="321"/>
    </location>
</feature>
<keyword evidence="6 9" id="KW-0443">Lipid metabolism</keyword>
<feature type="active site" evidence="9">
    <location>
        <position position="279"/>
    </location>
</feature>
<dbReference type="InterPro" id="IPR016039">
    <property type="entry name" value="Thiolase-like"/>
</dbReference>
<dbReference type="Pfam" id="PF08541">
    <property type="entry name" value="ACP_syn_III_C"/>
    <property type="match status" value="1"/>
</dbReference>
<evidence type="ECO:0000256" key="5">
    <source>
        <dbReference type="ARBA" id="ARBA00022832"/>
    </source>
</evidence>
<dbReference type="PANTHER" id="PTHR34069">
    <property type="entry name" value="3-OXOACYL-[ACYL-CARRIER-PROTEIN] SYNTHASE 3"/>
    <property type="match status" value="1"/>
</dbReference>
<keyword evidence="5 9" id="KW-0276">Fatty acid metabolism</keyword>
<dbReference type="AlphaFoldDB" id="A0A0R1UIB1"/>
<dbReference type="PANTHER" id="PTHR34069:SF2">
    <property type="entry name" value="BETA-KETOACYL-[ACYL-CARRIER-PROTEIN] SYNTHASE III"/>
    <property type="match status" value="1"/>
</dbReference>
<dbReference type="EMBL" id="AZFM01000032">
    <property type="protein sequence ID" value="KRL89051.1"/>
    <property type="molecule type" value="Genomic_DNA"/>
</dbReference>
<keyword evidence="8 9" id="KW-0012">Acyltransferase</keyword>
<organism evidence="12 13">
    <name type="scientific">Lactobacillus kalixensis DSM 16043</name>
    <dbReference type="NCBI Taxonomy" id="1423763"/>
    <lineage>
        <taxon>Bacteria</taxon>
        <taxon>Bacillati</taxon>
        <taxon>Bacillota</taxon>
        <taxon>Bacilli</taxon>
        <taxon>Lactobacillales</taxon>
        <taxon>Lactobacillaceae</taxon>
        <taxon>Lactobacillus</taxon>
    </lineage>
</organism>
<keyword evidence="4 9" id="KW-0808">Transferase</keyword>
<dbReference type="RefSeq" id="WP_057799611.1">
    <property type="nucleotide sequence ID" value="NZ_AZFM01000032.1"/>
</dbReference>
<reference evidence="12 13" key="1">
    <citation type="journal article" date="2015" name="Genome Announc.">
        <title>Expanding the biotechnology potential of lactobacilli through comparative genomics of 213 strains and associated genera.</title>
        <authorList>
            <person name="Sun Z."/>
            <person name="Harris H.M."/>
            <person name="McCann A."/>
            <person name="Guo C."/>
            <person name="Argimon S."/>
            <person name="Zhang W."/>
            <person name="Yang X."/>
            <person name="Jeffery I.B."/>
            <person name="Cooney J.C."/>
            <person name="Kagawa T.F."/>
            <person name="Liu W."/>
            <person name="Song Y."/>
            <person name="Salvetti E."/>
            <person name="Wrobel A."/>
            <person name="Rasinkangas P."/>
            <person name="Parkhill J."/>
            <person name="Rea M.C."/>
            <person name="O'Sullivan O."/>
            <person name="Ritari J."/>
            <person name="Douillard F.P."/>
            <person name="Paul Ross R."/>
            <person name="Yang R."/>
            <person name="Briner A.E."/>
            <person name="Felis G.E."/>
            <person name="de Vos W.M."/>
            <person name="Barrangou R."/>
            <person name="Klaenhammer T.R."/>
            <person name="Caufield P.W."/>
            <person name="Cui Y."/>
            <person name="Zhang H."/>
            <person name="O'Toole P.W."/>
        </authorList>
    </citation>
    <scope>NUCLEOTIDE SEQUENCE [LARGE SCALE GENOMIC DNA]</scope>
    <source>
        <strain evidence="12 13">DSM 16043</strain>
    </source>
</reference>
<name>A0A0R1UIB1_9LACO</name>
<dbReference type="InterPro" id="IPR013751">
    <property type="entry name" value="ACP_syn_III_N"/>
</dbReference>
<comment type="function">
    <text evidence="9">Catalyzes the condensation reaction of fatty acid synthesis by the addition to an acyl acceptor of two carbons from malonyl-ACP. Catalyzes the first condensation reaction which initiates fatty acid synthesis and may therefore play a role in governing the total rate of fatty acid production. Possesses both acetoacetyl-ACP synthase and acetyl transacylase activities. Its substrate specificity determines the biosynthesis of branched-chain and/or straight-chain of fatty acids.</text>
</comment>
<dbReference type="GO" id="GO:0033818">
    <property type="term" value="F:beta-ketoacyl-acyl-carrier-protein synthase III activity"/>
    <property type="evidence" value="ECO:0007669"/>
    <property type="project" value="UniProtKB-UniRule"/>
</dbReference>
<gene>
    <name evidence="9" type="primary">fabH</name>
    <name evidence="12" type="ORF">FC46_GL001160</name>
</gene>
<evidence type="ECO:0000256" key="8">
    <source>
        <dbReference type="ARBA" id="ARBA00023315"/>
    </source>
</evidence>
<feature type="region of interest" description="ACP-binding" evidence="9">
    <location>
        <begin position="250"/>
        <end position="254"/>
    </location>
</feature>
<dbReference type="SUPFAM" id="SSF53901">
    <property type="entry name" value="Thiolase-like"/>
    <property type="match status" value="1"/>
</dbReference>
<comment type="subunit">
    <text evidence="9">Homodimer.</text>
</comment>
<evidence type="ECO:0000256" key="6">
    <source>
        <dbReference type="ARBA" id="ARBA00023098"/>
    </source>
</evidence>
<dbReference type="EC" id="2.3.1.180" evidence="9"/>
<comment type="similarity">
    <text evidence="1 9">Belongs to the thiolase-like superfamily. FabH family.</text>
</comment>
<dbReference type="OrthoDB" id="9815506at2"/>
<keyword evidence="13" id="KW-1185">Reference proteome</keyword>
<comment type="caution">
    <text evidence="12">The sequence shown here is derived from an EMBL/GenBank/DDBJ whole genome shotgun (WGS) entry which is preliminary data.</text>
</comment>
<evidence type="ECO:0000256" key="2">
    <source>
        <dbReference type="ARBA" id="ARBA00022490"/>
    </source>
</evidence>
<comment type="catalytic activity">
    <reaction evidence="9">
        <text>malonyl-[ACP] + acetyl-CoA + H(+) = 3-oxobutanoyl-[ACP] + CO2 + CoA</text>
        <dbReference type="Rhea" id="RHEA:12080"/>
        <dbReference type="Rhea" id="RHEA-COMP:9623"/>
        <dbReference type="Rhea" id="RHEA-COMP:9625"/>
        <dbReference type="ChEBI" id="CHEBI:15378"/>
        <dbReference type="ChEBI" id="CHEBI:16526"/>
        <dbReference type="ChEBI" id="CHEBI:57287"/>
        <dbReference type="ChEBI" id="CHEBI:57288"/>
        <dbReference type="ChEBI" id="CHEBI:78449"/>
        <dbReference type="ChEBI" id="CHEBI:78450"/>
        <dbReference type="EC" id="2.3.1.180"/>
    </reaction>
</comment>
<comment type="domain">
    <text evidence="9">The last Arg residue of the ACP-binding site is essential for the weak association between ACP/AcpP and FabH.</text>
</comment>
<evidence type="ECO:0000256" key="7">
    <source>
        <dbReference type="ARBA" id="ARBA00023160"/>
    </source>
</evidence>
<feature type="active site" evidence="9">
    <location>
        <position position="112"/>
    </location>
</feature>
<feature type="domain" description="Beta-ketoacyl-[acyl-carrier-protein] synthase III N-terminal" evidence="11">
    <location>
        <begin position="106"/>
        <end position="181"/>
    </location>
</feature>
<dbReference type="Pfam" id="PF08545">
    <property type="entry name" value="ACP_syn_III"/>
    <property type="match status" value="1"/>
</dbReference>
<keyword evidence="3 9" id="KW-0444">Lipid biosynthesis</keyword>